<organism evidence="11 12">
    <name type="scientific">Patiria miniata</name>
    <name type="common">Bat star</name>
    <name type="synonym">Asterina miniata</name>
    <dbReference type="NCBI Taxonomy" id="46514"/>
    <lineage>
        <taxon>Eukaryota</taxon>
        <taxon>Metazoa</taxon>
        <taxon>Echinodermata</taxon>
        <taxon>Eleutherozoa</taxon>
        <taxon>Asterozoa</taxon>
        <taxon>Asteroidea</taxon>
        <taxon>Valvatacea</taxon>
        <taxon>Valvatida</taxon>
        <taxon>Asterinidae</taxon>
        <taxon>Patiria</taxon>
    </lineage>
</organism>
<feature type="signal peptide" evidence="9">
    <location>
        <begin position="1"/>
        <end position="20"/>
    </location>
</feature>
<comment type="subcellular location">
    <subcellularLocation>
        <location evidence="1">Membrane</location>
    </subcellularLocation>
</comment>
<dbReference type="AlphaFoldDB" id="A0A914BK19"/>
<keyword evidence="2 9" id="KW-0732">Signal</keyword>
<dbReference type="PROSITE" id="PS50835">
    <property type="entry name" value="IG_LIKE"/>
    <property type="match status" value="2"/>
</dbReference>
<reference evidence="11" key="1">
    <citation type="submission" date="2022-11" db="UniProtKB">
        <authorList>
            <consortium name="EnsemblMetazoa"/>
        </authorList>
    </citation>
    <scope>IDENTIFICATION</scope>
</reference>
<keyword evidence="3" id="KW-0677">Repeat</keyword>
<keyword evidence="6" id="KW-0325">Glycoprotein</keyword>
<feature type="compositionally biased region" description="Polar residues" evidence="7">
    <location>
        <begin position="280"/>
        <end position="292"/>
    </location>
</feature>
<dbReference type="InterPro" id="IPR036179">
    <property type="entry name" value="Ig-like_dom_sf"/>
</dbReference>
<evidence type="ECO:0000313" key="11">
    <source>
        <dbReference type="EnsemblMetazoa" id="XP_038076449.1"/>
    </source>
</evidence>
<name>A0A914BK19_PATMI</name>
<sequence length="530" mass="58095">MISKILLVLLMATSFNVTMPASILPESSSVTVRRGDRLQLSCNIRISASETILESSWIRDEDSRFPYDTVNVSTCRPGIKNDGRDVPCATSKTLDNRGRVKYVYQTNETATTTLIIDESTLEDNTTFRCVVDRQQGGKQQSEQISVTVYYLPNATTPTCTSSNLSGVSIIPSSLTCSAGESQPSVSLEWTAFNEDSKRVSLSNFTEMIRDRVENTLDLTMLEIPFNKLVFTCFMTSRAYPEFISNCSIGPFFIPTTEATTVSRTPSTGTDHPVSPLSPITDITSRASGTLPTVTDEPVSRLSPIAVIASTAGAGAALFIIIIIIVCVVSSRKTKKRREVAVRFQASASGRQQTDFVRLATTTAIYENQGSVSLPVHQRMNYNRVPLKDDTPSDQSELPADVYAYASVTTAHRQPTSPPHYYELDPDAPTEKTSDGYAYASVEKVAGQDGQDWTEDAASDSSWEDDDSHDQEPRRLKVHDTGATYSEIEQTNDGGAGDNDNSHTIFVDNILYVPSTNDVIRQSKFKGQPVA</sequence>
<dbReference type="PANTHER" id="PTHR23277">
    <property type="entry name" value="NECTIN-RELATED"/>
    <property type="match status" value="1"/>
</dbReference>
<keyword evidence="8" id="KW-1133">Transmembrane helix</keyword>
<evidence type="ECO:0000256" key="5">
    <source>
        <dbReference type="ARBA" id="ARBA00023157"/>
    </source>
</evidence>
<accession>A0A914BK19</accession>
<feature type="region of interest" description="Disordered" evidence="7">
    <location>
        <begin position="261"/>
        <end position="295"/>
    </location>
</feature>
<dbReference type="GO" id="GO:0016020">
    <property type="term" value="C:membrane"/>
    <property type="evidence" value="ECO:0007669"/>
    <property type="project" value="UniProtKB-SubCell"/>
</dbReference>
<dbReference type="GO" id="GO:0005912">
    <property type="term" value="C:adherens junction"/>
    <property type="evidence" value="ECO:0007669"/>
    <property type="project" value="TreeGrafter"/>
</dbReference>
<keyword evidence="8" id="KW-0812">Transmembrane</keyword>
<keyword evidence="12" id="KW-1185">Reference proteome</keyword>
<dbReference type="GO" id="GO:0007157">
    <property type="term" value="P:heterophilic cell-cell adhesion via plasma membrane cell adhesion molecules"/>
    <property type="evidence" value="ECO:0007669"/>
    <property type="project" value="TreeGrafter"/>
</dbReference>
<evidence type="ECO:0000256" key="1">
    <source>
        <dbReference type="ARBA" id="ARBA00004370"/>
    </source>
</evidence>
<dbReference type="OrthoDB" id="10515275at2759"/>
<feature type="domain" description="Ig-like" evidence="10">
    <location>
        <begin position="20"/>
        <end position="145"/>
    </location>
</feature>
<evidence type="ECO:0000256" key="6">
    <source>
        <dbReference type="ARBA" id="ARBA00023180"/>
    </source>
</evidence>
<dbReference type="InterPro" id="IPR051427">
    <property type="entry name" value="Nectin/Nectin-like"/>
</dbReference>
<dbReference type="InterPro" id="IPR013783">
    <property type="entry name" value="Ig-like_fold"/>
</dbReference>
<evidence type="ECO:0000313" key="12">
    <source>
        <dbReference type="Proteomes" id="UP000887568"/>
    </source>
</evidence>
<proteinExistence type="predicted"/>
<dbReference type="SUPFAM" id="SSF48726">
    <property type="entry name" value="Immunoglobulin"/>
    <property type="match status" value="1"/>
</dbReference>
<dbReference type="GO" id="GO:0007156">
    <property type="term" value="P:homophilic cell adhesion via plasma membrane adhesion molecules"/>
    <property type="evidence" value="ECO:0007669"/>
    <property type="project" value="TreeGrafter"/>
</dbReference>
<evidence type="ECO:0000256" key="7">
    <source>
        <dbReference type="SAM" id="MobiDB-lite"/>
    </source>
</evidence>
<dbReference type="GeneID" id="119744548"/>
<evidence type="ECO:0000256" key="8">
    <source>
        <dbReference type="SAM" id="Phobius"/>
    </source>
</evidence>
<dbReference type="PANTHER" id="PTHR23277:SF108">
    <property type="entry name" value="FASCICLIN-3"/>
    <property type="match status" value="1"/>
</dbReference>
<dbReference type="RefSeq" id="XP_038076449.1">
    <property type="nucleotide sequence ID" value="XM_038220521.1"/>
</dbReference>
<evidence type="ECO:0000259" key="10">
    <source>
        <dbReference type="PROSITE" id="PS50835"/>
    </source>
</evidence>
<keyword evidence="4 8" id="KW-0472">Membrane</keyword>
<evidence type="ECO:0000256" key="9">
    <source>
        <dbReference type="SAM" id="SignalP"/>
    </source>
</evidence>
<dbReference type="InterPro" id="IPR007110">
    <property type="entry name" value="Ig-like_dom"/>
</dbReference>
<evidence type="ECO:0000256" key="4">
    <source>
        <dbReference type="ARBA" id="ARBA00023136"/>
    </source>
</evidence>
<feature type="chain" id="PRO_5038102030" description="Ig-like domain-containing protein" evidence="9">
    <location>
        <begin position="21"/>
        <end position="530"/>
    </location>
</feature>
<dbReference type="Proteomes" id="UP000887568">
    <property type="component" value="Unplaced"/>
</dbReference>
<dbReference type="InterPro" id="IPR003599">
    <property type="entry name" value="Ig_sub"/>
</dbReference>
<dbReference type="EnsemblMetazoa" id="XM_038220521.1">
    <property type="protein sequence ID" value="XP_038076449.1"/>
    <property type="gene ID" value="LOC119744548"/>
</dbReference>
<evidence type="ECO:0000256" key="3">
    <source>
        <dbReference type="ARBA" id="ARBA00022737"/>
    </source>
</evidence>
<feature type="domain" description="Ig-like" evidence="10">
    <location>
        <begin position="152"/>
        <end position="244"/>
    </location>
</feature>
<dbReference type="SMART" id="SM00409">
    <property type="entry name" value="IG"/>
    <property type="match status" value="1"/>
</dbReference>
<feature type="compositionally biased region" description="Basic and acidic residues" evidence="7">
    <location>
        <begin position="469"/>
        <end position="479"/>
    </location>
</feature>
<evidence type="ECO:0000256" key="2">
    <source>
        <dbReference type="ARBA" id="ARBA00022729"/>
    </source>
</evidence>
<feature type="region of interest" description="Disordered" evidence="7">
    <location>
        <begin position="409"/>
        <end position="499"/>
    </location>
</feature>
<feature type="compositionally biased region" description="Acidic residues" evidence="7">
    <location>
        <begin position="451"/>
        <end position="468"/>
    </location>
</feature>
<dbReference type="Gene3D" id="2.60.40.10">
    <property type="entry name" value="Immunoglobulins"/>
    <property type="match status" value="1"/>
</dbReference>
<feature type="transmembrane region" description="Helical" evidence="8">
    <location>
        <begin position="304"/>
        <end position="328"/>
    </location>
</feature>
<dbReference type="OMA" id="FTCFMTS"/>
<keyword evidence="5" id="KW-1015">Disulfide bond</keyword>
<protein>
    <recommendedName>
        <fullName evidence="10">Ig-like domain-containing protein</fullName>
    </recommendedName>
</protein>
<feature type="compositionally biased region" description="Polar residues" evidence="7">
    <location>
        <begin position="482"/>
        <end position="492"/>
    </location>
</feature>